<feature type="transmembrane region" description="Helical" evidence="11">
    <location>
        <begin position="252"/>
        <end position="274"/>
    </location>
</feature>
<feature type="transmembrane region" description="Helical" evidence="11">
    <location>
        <begin position="34"/>
        <end position="56"/>
    </location>
</feature>
<feature type="transmembrane region" description="Helical" evidence="11">
    <location>
        <begin position="179"/>
        <end position="203"/>
    </location>
</feature>
<dbReference type="GO" id="GO:0034707">
    <property type="term" value="C:chloride channel complex"/>
    <property type="evidence" value="ECO:0007669"/>
    <property type="project" value="UniProtKB-KW"/>
</dbReference>
<dbReference type="PRINTS" id="PR00762">
    <property type="entry name" value="CLCHANNEL"/>
</dbReference>
<name>A0A1I3XJL2_9GAMM</name>
<dbReference type="InterPro" id="IPR000644">
    <property type="entry name" value="CBS_dom"/>
</dbReference>
<gene>
    <name evidence="13" type="ORF">SAMN05192579_10116</name>
</gene>
<dbReference type="CDD" id="cd02205">
    <property type="entry name" value="CBS_pair_SF"/>
    <property type="match status" value="1"/>
</dbReference>
<dbReference type="RefSeq" id="WP_092700232.1">
    <property type="nucleotide sequence ID" value="NZ_FOSR01000001.1"/>
</dbReference>
<reference evidence="14" key="1">
    <citation type="submission" date="2016-10" db="EMBL/GenBank/DDBJ databases">
        <authorList>
            <person name="Varghese N."/>
            <person name="Submissions S."/>
        </authorList>
    </citation>
    <scope>NUCLEOTIDE SEQUENCE [LARGE SCALE GENOMIC DNA]</scope>
    <source>
        <strain evidence="14">MO64</strain>
    </source>
</reference>
<dbReference type="Gene3D" id="3.10.580.10">
    <property type="entry name" value="CBS-domain"/>
    <property type="match status" value="2"/>
</dbReference>
<dbReference type="EMBL" id="FOSR01000001">
    <property type="protein sequence ID" value="SFK19660.1"/>
    <property type="molecule type" value="Genomic_DNA"/>
</dbReference>
<accession>A0A1I3XJL2</accession>
<feature type="transmembrane region" description="Helical" evidence="11">
    <location>
        <begin position="378"/>
        <end position="403"/>
    </location>
</feature>
<feature type="transmembrane region" description="Helical" evidence="11">
    <location>
        <begin position="126"/>
        <end position="148"/>
    </location>
</feature>
<sequence>MTGITHRFRRIYEKWKQDTLSQSDFRPSVSILKLSFMAIFVGIAAALVAWLLYRMIGLVTHLAFAGQWSFDFTAPSAFGAPAWVIVLAPIVGGLIIGLMARFGTERIRGHGIPEALEAILFRQSKMLLKVAILKPLSAAIAIGTGGPFGAEGPIIMTGGAVGSLFGQTFYLTSIERRTLLVAGACAGMAATFATPISATLLAVELLLFELRPRSTIPVAIACFVAAALRPLLIGPGPLFPLAVQFHPQLGELGMAAVCGVLAGLFATLLSAMIYKTEDLFHKLPVHWMWWPAIGALAVGIGGLLEPKALGVGYGVIDELLTGKIIGMAIVVFMIAKSLMWIIYLASGTSGGILAPLLALGAGLGGLEALFFPGADPLLWPLLGMSALMAGVMRMPFMPILFALELTHNASALPALLVACTAAYGVSVFLMKRSILTEKIARRGFDIFREYSVDRLEHMAVKDVMTTEMLTIPGDTLVREAARSHFGTDQKYRAYPVTDADGHLLNMLDRNEMARMLQADEAGTACLADLLGKDPVVAFPGESCKSVAIRAAVEKLDRIPVVDADGRRLLGMVTRYDLLKPYTHYHREERVRERFFRNGNHNDK</sequence>
<feature type="transmembrane region" description="Helical" evidence="11">
    <location>
        <begin position="409"/>
        <end position="429"/>
    </location>
</feature>
<evidence type="ECO:0000256" key="7">
    <source>
        <dbReference type="ARBA" id="ARBA00023173"/>
    </source>
</evidence>
<feature type="transmembrane region" description="Helical" evidence="11">
    <location>
        <begin position="76"/>
        <end position="100"/>
    </location>
</feature>
<feature type="domain" description="CBS" evidence="12">
    <location>
        <begin position="464"/>
        <end position="523"/>
    </location>
</feature>
<feature type="transmembrane region" description="Helical" evidence="11">
    <location>
        <begin position="352"/>
        <end position="371"/>
    </location>
</feature>
<evidence type="ECO:0000313" key="14">
    <source>
        <dbReference type="Proteomes" id="UP000198725"/>
    </source>
</evidence>
<dbReference type="AlphaFoldDB" id="A0A1I3XJL2"/>
<dbReference type="Pfam" id="PF00654">
    <property type="entry name" value="Voltage_CLC"/>
    <property type="match status" value="1"/>
</dbReference>
<feature type="transmembrane region" description="Helical" evidence="11">
    <location>
        <begin position="286"/>
        <end position="304"/>
    </location>
</feature>
<organism evidence="13 14">
    <name type="scientific">Rhodanobacter glycinis</name>
    <dbReference type="NCBI Taxonomy" id="582702"/>
    <lineage>
        <taxon>Bacteria</taxon>
        <taxon>Pseudomonadati</taxon>
        <taxon>Pseudomonadota</taxon>
        <taxon>Gammaproteobacteria</taxon>
        <taxon>Lysobacterales</taxon>
        <taxon>Rhodanobacteraceae</taxon>
        <taxon>Rhodanobacter</taxon>
    </lineage>
</organism>
<dbReference type="InterPro" id="IPR046342">
    <property type="entry name" value="CBS_dom_sf"/>
</dbReference>
<feature type="domain" description="CBS" evidence="12">
    <location>
        <begin position="530"/>
        <end position="588"/>
    </location>
</feature>
<evidence type="ECO:0000256" key="8">
    <source>
        <dbReference type="ARBA" id="ARBA00023214"/>
    </source>
</evidence>
<dbReference type="PROSITE" id="PS51371">
    <property type="entry name" value="CBS"/>
    <property type="match status" value="2"/>
</dbReference>
<evidence type="ECO:0000256" key="9">
    <source>
        <dbReference type="ARBA" id="ARBA00023303"/>
    </source>
</evidence>
<evidence type="ECO:0000256" key="5">
    <source>
        <dbReference type="ARBA" id="ARBA00023065"/>
    </source>
</evidence>
<protein>
    <submittedName>
        <fullName evidence="13">H+/Cl-antiporter ClcA</fullName>
    </submittedName>
</protein>
<feature type="transmembrane region" description="Helical" evidence="11">
    <location>
        <begin position="154"/>
        <end position="172"/>
    </location>
</feature>
<feature type="transmembrane region" description="Helical" evidence="11">
    <location>
        <begin position="215"/>
        <end position="232"/>
    </location>
</feature>
<keyword evidence="4 11" id="KW-1133">Transmembrane helix</keyword>
<dbReference type="Proteomes" id="UP000198725">
    <property type="component" value="Unassembled WGS sequence"/>
</dbReference>
<evidence type="ECO:0000256" key="1">
    <source>
        <dbReference type="ARBA" id="ARBA00004141"/>
    </source>
</evidence>
<dbReference type="InterPro" id="IPR014743">
    <property type="entry name" value="Cl-channel_core"/>
</dbReference>
<keyword evidence="14" id="KW-1185">Reference proteome</keyword>
<keyword evidence="5" id="KW-0406">Ion transport</keyword>
<dbReference type="PANTHER" id="PTHR43427">
    <property type="entry name" value="CHLORIDE CHANNEL PROTEIN CLC-E"/>
    <property type="match status" value="1"/>
</dbReference>
<evidence type="ECO:0000313" key="13">
    <source>
        <dbReference type="EMBL" id="SFK19660.1"/>
    </source>
</evidence>
<comment type="subcellular location">
    <subcellularLocation>
        <location evidence="1">Membrane</location>
        <topology evidence="1">Multi-pass membrane protein</topology>
    </subcellularLocation>
</comment>
<dbReference type="Gene3D" id="1.10.3080.10">
    <property type="entry name" value="Clc chloride channel"/>
    <property type="match status" value="1"/>
</dbReference>
<dbReference type="InterPro" id="IPR050368">
    <property type="entry name" value="ClC-type_chloride_channel"/>
</dbReference>
<dbReference type="InterPro" id="IPR001807">
    <property type="entry name" value="ClC"/>
</dbReference>
<evidence type="ECO:0000259" key="12">
    <source>
        <dbReference type="PROSITE" id="PS51371"/>
    </source>
</evidence>
<keyword evidence="7" id="KW-0869">Chloride channel</keyword>
<feature type="transmembrane region" description="Helical" evidence="11">
    <location>
        <begin position="324"/>
        <end position="346"/>
    </location>
</feature>
<keyword evidence="3 11" id="KW-0812">Transmembrane</keyword>
<evidence type="ECO:0000256" key="4">
    <source>
        <dbReference type="ARBA" id="ARBA00022989"/>
    </source>
</evidence>
<dbReference type="Pfam" id="PF00571">
    <property type="entry name" value="CBS"/>
    <property type="match status" value="2"/>
</dbReference>
<dbReference type="PANTHER" id="PTHR43427:SF6">
    <property type="entry name" value="CHLORIDE CHANNEL PROTEIN CLC-E"/>
    <property type="match status" value="1"/>
</dbReference>
<dbReference type="SMART" id="SM00116">
    <property type="entry name" value="CBS"/>
    <property type="match status" value="2"/>
</dbReference>
<evidence type="ECO:0000256" key="3">
    <source>
        <dbReference type="ARBA" id="ARBA00022692"/>
    </source>
</evidence>
<dbReference type="CDD" id="cd00400">
    <property type="entry name" value="Voltage_gated_ClC"/>
    <property type="match status" value="1"/>
</dbReference>
<keyword evidence="9" id="KW-0407">Ion channel</keyword>
<evidence type="ECO:0000256" key="10">
    <source>
        <dbReference type="PROSITE-ProRule" id="PRU00703"/>
    </source>
</evidence>
<keyword evidence="10" id="KW-0129">CBS domain</keyword>
<keyword evidence="6 11" id="KW-0472">Membrane</keyword>
<keyword evidence="2" id="KW-0813">Transport</keyword>
<dbReference type="SUPFAM" id="SSF81340">
    <property type="entry name" value="Clc chloride channel"/>
    <property type="match status" value="1"/>
</dbReference>
<dbReference type="GO" id="GO:0005254">
    <property type="term" value="F:chloride channel activity"/>
    <property type="evidence" value="ECO:0007669"/>
    <property type="project" value="UniProtKB-KW"/>
</dbReference>
<keyword evidence="8" id="KW-0868">Chloride</keyword>
<evidence type="ECO:0000256" key="11">
    <source>
        <dbReference type="SAM" id="Phobius"/>
    </source>
</evidence>
<evidence type="ECO:0000256" key="6">
    <source>
        <dbReference type="ARBA" id="ARBA00023136"/>
    </source>
</evidence>
<dbReference type="SUPFAM" id="SSF54631">
    <property type="entry name" value="CBS-domain pair"/>
    <property type="match status" value="1"/>
</dbReference>
<proteinExistence type="predicted"/>
<evidence type="ECO:0000256" key="2">
    <source>
        <dbReference type="ARBA" id="ARBA00022448"/>
    </source>
</evidence>